<evidence type="ECO:0000313" key="1">
    <source>
        <dbReference type="EMBL" id="AVZ76382.1"/>
    </source>
</evidence>
<evidence type="ECO:0000313" key="2">
    <source>
        <dbReference type="Proteomes" id="UP000244201"/>
    </source>
</evidence>
<keyword evidence="2" id="KW-1185">Reference proteome</keyword>
<dbReference type="Proteomes" id="UP000244201">
    <property type="component" value="Chromosome"/>
</dbReference>
<dbReference type="GeneID" id="55660156"/>
<protein>
    <submittedName>
        <fullName evidence="1">Potassium transporter TrkA</fullName>
    </submittedName>
</protein>
<organism evidence="1 2">
    <name type="scientific">Streptomyces lunaelactis</name>
    <dbReference type="NCBI Taxonomy" id="1535768"/>
    <lineage>
        <taxon>Bacteria</taxon>
        <taxon>Bacillati</taxon>
        <taxon>Actinomycetota</taxon>
        <taxon>Actinomycetes</taxon>
        <taxon>Kitasatosporales</taxon>
        <taxon>Streptomycetaceae</taxon>
        <taxon>Streptomyces</taxon>
    </lineage>
</organism>
<reference evidence="1 2" key="1">
    <citation type="submission" date="2018-01" db="EMBL/GenBank/DDBJ databases">
        <title>Complete genome sequence of Streptomyces lunaelactis MM109T, a Ferroverdin A producer isolated from cave moonmilk deposits.</title>
        <authorList>
            <person name="Naome A."/>
            <person name="Martinet L."/>
            <person name="Maciejewska M."/>
            <person name="Anderssen S."/>
            <person name="Adam D."/>
            <person name="Tenconi E."/>
            <person name="Deflandre B."/>
            <person name="Arguelles-Arias A."/>
            <person name="Calusinska M."/>
            <person name="Copieters W."/>
            <person name="Karim L."/>
            <person name="Hanikenne M."/>
            <person name="Baurain D."/>
            <person name="van Wezel G."/>
            <person name="Smargiasso N."/>
            <person name="de Pauw E."/>
            <person name="Delfosse P."/>
            <person name="Rigali S."/>
        </authorList>
    </citation>
    <scope>NUCLEOTIDE SEQUENCE [LARGE SCALE GENOMIC DNA]</scope>
    <source>
        <strain evidence="1 2">MM109</strain>
    </source>
</reference>
<dbReference type="EMBL" id="CP026304">
    <property type="protein sequence ID" value="AVZ76382.1"/>
    <property type="molecule type" value="Genomic_DNA"/>
</dbReference>
<dbReference type="AlphaFoldDB" id="A0A2R4TB76"/>
<sequence length="379" mass="40543">MIRRHEPPTLVVIGTGSLARAVCVTLARTPAAQGPGQVHVLGRDSGRASSVCYLARAEAALCRVPRRFVPGELDSDDGLLRERLAAIRPGTVLVCASWHSPWERDRTPSAWTRVLDRCGFAATLPLQAAVALRVGRALQQAAPQAQLVNACYPDAVNPLLHRLGLPVVCGVGNGTLITASVETALGPAARRGLRVLAHHRHLHRPDHPDDEARVWLGNHELGGVGQLLAPQRGVPREALNPVTAHTVARLLTALHGGPELRTAVPGPQGLPGGYPARVTRRRVDLDLPYGLSLADAVGYNERLTSAEGVRIDRAGDVHFAPSVREALRPHLPQLCEGFRGSDTQWAAARMWQSAQVLRRREDPADAVHARGAGGRATGA</sequence>
<dbReference type="RefSeq" id="WP_108153669.1">
    <property type="nucleotide sequence ID" value="NZ_CP026304.1"/>
</dbReference>
<dbReference type="KEGG" id="slk:SLUN_33445"/>
<accession>A0A2R4TB76</accession>
<name>A0A2R4TB76_9ACTN</name>
<gene>
    <name evidence="1" type="ORF">SLUN_33445</name>
</gene>
<proteinExistence type="predicted"/>
<dbReference type="OrthoDB" id="9033521at2"/>